<dbReference type="SUPFAM" id="SSF55797">
    <property type="entry name" value="PR-1-like"/>
    <property type="match status" value="1"/>
</dbReference>
<reference evidence="4" key="1">
    <citation type="submission" date="2017-09" db="EMBL/GenBank/DDBJ databases">
        <title>Depth-based differentiation of microbial function through sediment-hosted aquifers and enrichment of novel symbionts in the deep terrestrial subsurface.</title>
        <authorList>
            <person name="Probst A.J."/>
            <person name="Ladd B."/>
            <person name="Jarett J.K."/>
            <person name="Geller-Mcgrath D.E."/>
            <person name="Sieber C.M.K."/>
            <person name="Emerson J.B."/>
            <person name="Anantharaman K."/>
            <person name="Thomas B.C."/>
            <person name="Malmstrom R."/>
            <person name="Stieglmeier M."/>
            <person name="Klingl A."/>
            <person name="Woyke T."/>
            <person name="Ryan C.M."/>
            <person name="Banfield J.F."/>
        </authorList>
    </citation>
    <scope>NUCLEOTIDE SEQUENCE [LARGE SCALE GENOMIC DNA]</scope>
</reference>
<evidence type="ECO:0000313" key="3">
    <source>
        <dbReference type="EMBL" id="PJC52143.1"/>
    </source>
</evidence>
<name>A0A2M8F8T4_9BACT</name>
<feature type="transmembrane region" description="Helical" evidence="1">
    <location>
        <begin position="393"/>
        <end position="418"/>
    </location>
</feature>
<dbReference type="PANTHER" id="PTHR31157">
    <property type="entry name" value="SCP DOMAIN-CONTAINING PROTEIN"/>
    <property type="match status" value="1"/>
</dbReference>
<sequence>MSSLKHFFIPHRDNNYHPHILHTKRAVLYSGLFLAMKTIVVVFVLLVPVEVYVIPDVLADQQARLFTLTNEVRLANGITPLSQEQRLYASSQHKATDMANASYFAHTGPDERSLANWLAEAQYPYHTAGENLAIGFSDPRALVNAWVNSPTHLANLIDPEYEETGIGLAAGMYDGVPVVYVAQHFGTEKNGTEIPVVQAPIEIEDPVPVVIEEDTTETAIVSSTTFGDVLGTKADEDIDVLAEPLVTEHPEESIIVTTEQTEPIDDQTPDALPPVDLERSFVRYEEIDDTHVRIAAFASINVPFRTATVLIGGTSIPLSETDGSYGVLSGSLEVDQPVSEYFAAVLAPELRITDEQGDVMSYALHWQHLPKVTLTPVEQYTASKSLLSSITNLFNVTNGIFFFFIGFFTIALLLNIFWEVKYQHHHVTVQTLGLILLLITLVAI</sequence>
<dbReference type="Gene3D" id="3.40.33.10">
    <property type="entry name" value="CAP"/>
    <property type="match status" value="1"/>
</dbReference>
<keyword evidence="1" id="KW-0472">Membrane</keyword>
<feature type="domain" description="SCP" evidence="2">
    <location>
        <begin position="67"/>
        <end position="181"/>
    </location>
</feature>
<gene>
    <name evidence="3" type="ORF">CO030_04440</name>
</gene>
<feature type="transmembrane region" description="Helical" evidence="1">
    <location>
        <begin position="424"/>
        <end position="443"/>
    </location>
</feature>
<keyword evidence="1" id="KW-0812">Transmembrane</keyword>
<dbReference type="Pfam" id="PF00188">
    <property type="entry name" value="CAP"/>
    <property type="match status" value="1"/>
</dbReference>
<accession>A0A2M8F8T4</accession>
<proteinExistence type="predicted"/>
<dbReference type="CDD" id="cd05379">
    <property type="entry name" value="CAP_bacterial"/>
    <property type="match status" value="1"/>
</dbReference>
<dbReference type="Proteomes" id="UP000231456">
    <property type="component" value="Unassembled WGS sequence"/>
</dbReference>
<dbReference type="InterPro" id="IPR035940">
    <property type="entry name" value="CAP_sf"/>
</dbReference>
<dbReference type="InterPro" id="IPR014044">
    <property type="entry name" value="CAP_dom"/>
</dbReference>
<dbReference type="EMBL" id="PFRH01000138">
    <property type="protein sequence ID" value="PJC52143.1"/>
    <property type="molecule type" value="Genomic_DNA"/>
</dbReference>
<feature type="transmembrane region" description="Helical" evidence="1">
    <location>
        <begin position="26"/>
        <end position="54"/>
    </location>
</feature>
<evidence type="ECO:0000259" key="2">
    <source>
        <dbReference type="Pfam" id="PF00188"/>
    </source>
</evidence>
<dbReference type="AlphaFoldDB" id="A0A2M8F8T4"/>
<comment type="caution">
    <text evidence="3">The sequence shown here is derived from an EMBL/GenBank/DDBJ whole genome shotgun (WGS) entry which is preliminary data.</text>
</comment>
<organism evidence="3 4">
    <name type="scientific">Candidatus Magasanikbacteria bacterium CG_4_9_14_0_2_um_filter_42_11</name>
    <dbReference type="NCBI Taxonomy" id="1974643"/>
    <lineage>
        <taxon>Bacteria</taxon>
        <taxon>Candidatus Magasanikiibacteriota</taxon>
    </lineage>
</organism>
<keyword evidence="1" id="KW-1133">Transmembrane helix</keyword>
<protein>
    <recommendedName>
        <fullName evidence="2">SCP domain-containing protein</fullName>
    </recommendedName>
</protein>
<evidence type="ECO:0000256" key="1">
    <source>
        <dbReference type="SAM" id="Phobius"/>
    </source>
</evidence>
<evidence type="ECO:0000313" key="4">
    <source>
        <dbReference type="Proteomes" id="UP000231456"/>
    </source>
</evidence>
<dbReference type="PANTHER" id="PTHR31157:SF1">
    <property type="entry name" value="SCP DOMAIN-CONTAINING PROTEIN"/>
    <property type="match status" value="1"/>
</dbReference>